<evidence type="ECO:0000259" key="4">
    <source>
        <dbReference type="Pfam" id="PF16656"/>
    </source>
</evidence>
<proteinExistence type="predicted"/>
<dbReference type="PANTHER" id="PTHR45778">
    <property type="entry name" value="PURPLE ACID PHOSPHATASE-RELATED"/>
    <property type="match status" value="1"/>
</dbReference>
<dbReference type="AlphaFoldDB" id="A0A9K3LF21"/>
<accession>A0A9K3LF21</accession>
<feature type="domain" description="Calcineurin-like phosphoesterase" evidence="2">
    <location>
        <begin position="475"/>
        <end position="675"/>
    </location>
</feature>
<sequence length="769" mass="86296">MASFNPFEIRNPLEGRTNNTTNFYNELRRDNHNQHEGSPLLRSEELSDEEVTRLLFKTKPRRKIRYTLLIKGAVLMVCSVAIVAVGWALFAPIVTTSVVTELHRPHFLPTLLAVVDPETNNFVYALNNTLYERMLHSVEYVMEDPTEVHTQQQRKRLCKNQKCELPQIWLDKASISANDYNDNGGSSSVTLTWTMGRDGKHDNVVLQDSDVIALYCQDNDNPEGFLEAATIAQAKATSARNGGSAPDNTWYIPRFPTLRQDSCHFRLYLVTEFNVKNWSNPKYLSTDTQWQFIHVASTEPLTIEHSRETPTAIHLAYSETFSTMIIQFTTGTMTSDSVQAVPLVRFAEVTSRPLPHIAIASSDFEITEGISDTYTASDLCQEPANQTEAGKFYPPGLLHRVEIHNLKASTAYQYQVGMSVNGNVSVWSEPSTFVTAPNDGDEKYSEFSYIVYGDQGCPETGCNDGKKWLSAMMKRESDVTSVHHFGDISYANGAAHLWDAWFEMIEPFSTKIPLMIAIGNHEYDHNAGGMGKDPSGIQTDDGYQPSWGNYLGNDSGGECGVPMAKRFRMPRSPKSNGVFWYSYNHGMVHTVVISSEHDLSVGSPQYKFLEHDLQNVNRSITPWVVLESHRPLYEGESGDHWMANNLVGDAMRDEIEDLLYVHNVDLVLAGHYHEYHRTCKGLYRSLCDAGGPVHVTIGAAGAALDDFYASTTVYDKTWTARYIQGVYGYGKIEGNETSLHFTFIRHGDIDDPIGGQILDSLNIPRRSLV</sequence>
<evidence type="ECO:0000256" key="1">
    <source>
        <dbReference type="SAM" id="Phobius"/>
    </source>
</evidence>
<dbReference type="InterPro" id="IPR004843">
    <property type="entry name" value="Calcineurin-like_PHP"/>
</dbReference>
<dbReference type="InterPro" id="IPR025733">
    <property type="entry name" value="PAPs_C"/>
</dbReference>
<dbReference type="InterPro" id="IPR015914">
    <property type="entry name" value="PAPs_N"/>
</dbReference>
<dbReference type="OrthoDB" id="45007at2759"/>
<dbReference type="Pfam" id="PF16656">
    <property type="entry name" value="Pur_ac_phosph_N"/>
    <property type="match status" value="1"/>
</dbReference>
<dbReference type="InterPro" id="IPR041792">
    <property type="entry name" value="MPP_PAP"/>
</dbReference>
<protein>
    <submittedName>
        <fullName evidence="5">Metallophosphoesterase</fullName>
    </submittedName>
</protein>
<feature type="domain" description="Purple acid phosphatase N-terminal" evidence="4">
    <location>
        <begin position="310"/>
        <end position="435"/>
    </location>
</feature>
<keyword evidence="1" id="KW-0472">Membrane</keyword>
<dbReference type="Proteomes" id="UP000693970">
    <property type="component" value="Unassembled WGS sequence"/>
</dbReference>
<dbReference type="Pfam" id="PF00149">
    <property type="entry name" value="Metallophos"/>
    <property type="match status" value="1"/>
</dbReference>
<feature type="transmembrane region" description="Helical" evidence="1">
    <location>
        <begin position="68"/>
        <end position="90"/>
    </location>
</feature>
<evidence type="ECO:0000259" key="2">
    <source>
        <dbReference type="Pfam" id="PF00149"/>
    </source>
</evidence>
<evidence type="ECO:0000259" key="3">
    <source>
        <dbReference type="Pfam" id="PF14008"/>
    </source>
</evidence>
<dbReference type="GO" id="GO:0046872">
    <property type="term" value="F:metal ion binding"/>
    <property type="evidence" value="ECO:0007669"/>
    <property type="project" value="InterPro"/>
</dbReference>
<keyword evidence="1" id="KW-0812">Transmembrane</keyword>
<evidence type="ECO:0000313" key="6">
    <source>
        <dbReference type="Proteomes" id="UP000693970"/>
    </source>
</evidence>
<reference evidence="5" key="2">
    <citation type="submission" date="2021-04" db="EMBL/GenBank/DDBJ databases">
        <authorList>
            <person name="Podell S."/>
        </authorList>
    </citation>
    <scope>NUCLEOTIDE SEQUENCE</scope>
    <source>
        <strain evidence="5">Hildebrandi</strain>
    </source>
</reference>
<gene>
    <name evidence="5" type="ORF">IV203_036364</name>
</gene>
<dbReference type="CDD" id="cd00839">
    <property type="entry name" value="MPP_PAPs"/>
    <property type="match status" value="1"/>
</dbReference>
<dbReference type="EMBL" id="JAGRRH010000013">
    <property type="protein sequence ID" value="KAG7361264.1"/>
    <property type="molecule type" value="Genomic_DNA"/>
</dbReference>
<keyword evidence="1" id="KW-1133">Transmembrane helix</keyword>
<comment type="caution">
    <text evidence="5">The sequence shown here is derived from an EMBL/GenBank/DDBJ whole genome shotgun (WGS) entry which is preliminary data.</text>
</comment>
<reference evidence="5" key="1">
    <citation type="journal article" date="2021" name="Sci. Rep.">
        <title>Diploid genomic architecture of Nitzschia inconspicua, an elite biomass production diatom.</title>
        <authorList>
            <person name="Oliver A."/>
            <person name="Podell S."/>
            <person name="Pinowska A."/>
            <person name="Traller J.C."/>
            <person name="Smith S.R."/>
            <person name="McClure R."/>
            <person name="Beliaev A."/>
            <person name="Bohutskyi P."/>
            <person name="Hill E.A."/>
            <person name="Rabines A."/>
            <person name="Zheng H."/>
            <person name="Allen L.Z."/>
            <person name="Kuo A."/>
            <person name="Grigoriev I.V."/>
            <person name="Allen A.E."/>
            <person name="Hazlebeck D."/>
            <person name="Allen E.E."/>
        </authorList>
    </citation>
    <scope>NUCLEOTIDE SEQUENCE</scope>
    <source>
        <strain evidence="5">Hildebrandi</strain>
    </source>
</reference>
<keyword evidence="6" id="KW-1185">Reference proteome</keyword>
<name>A0A9K3LF21_9STRA</name>
<organism evidence="5 6">
    <name type="scientific">Nitzschia inconspicua</name>
    <dbReference type="NCBI Taxonomy" id="303405"/>
    <lineage>
        <taxon>Eukaryota</taxon>
        <taxon>Sar</taxon>
        <taxon>Stramenopiles</taxon>
        <taxon>Ochrophyta</taxon>
        <taxon>Bacillariophyta</taxon>
        <taxon>Bacillariophyceae</taxon>
        <taxon>Bacillariophycidae</taxon>
        <taxon>Bacillariales</taxon>
        <taxon>Bacillariaceae</taxon>
        <taxon>Nitzschia</taxon>
    </lineage>
</organism>
<evidence type="ECO:0000313" key="5">
    <source>
        <dbReference type="EMBL" id="KAG7361264.1"/>
    </source>
</evidence>
<dbReference type="Pfam" id="PF14008">
    <property type="entry name" value="Metallophos_C"/>
    <property type="match status" value="1"/>
</dbReference>
<feature type="domain" description="Purple acid phosphatase C-terminal" evidence="3">
    <location>
        <begin position="691"/>
        <end position="748"/>
    </location>
</feature>
<dbReference type="PANTHER" id="PTHR45778:SF7">
    <property type="entry name" value="PURPLE ACID PHOSPHATASE"/>
    <property type="match status" value="1"/>
</dbReference>
<dbReference type="GO" id="GO:0003993">
    <property type="term" value="F:acid phosphatase activity"/>
    <property type="evidence" value="ECO:0007669"/>
    <property type="project" value="InterPro"/>
</dbReference>